<dbReference type="SMART" id="SM00490">
    <property type="entry name" value="HELICc"/>
    <property type="match status" value="1"/>
</dbReference>
<protein>
    <recommendedName>
        <fullName evidence="9">DNA repair and recombination protein RAD54B</fullName>
    </recommendedName>
</protein>
<dbReference type="GO" id="GO:0016787">
    <property type="term" value="F:hydrolase activity"/>
    <property type="evidence" value="ECO:0007669"/>
    <property type="project" value="UniProtKB-KW"/>
</dbReference>
<dbReference type="PANTHER" id="PTHR45629:SF7">
    <property type="entry name" value="DNA EXCISION REPAIR PROTEIN ERCC-6-RELATED"/>
    <property type="match status" value="1"/>
</dbReference>
<dbReference type="Gene3D" id="3.40.50.10810">
    <property type="entry name" value="Tandem AAA-ATPase domain"/>
    <property type="match status" value="1"/>
</dbReference>
<sequence length="1063" mass="116547">MPAFQSLTSSGKRKLEDADSYESEPDRKRSSSGAGVSGGQTGHGGQIWMVQWRVPQNRKHKTWDGDGVLQVTDKLEAILYDSDGQTLGTGRVTLPLFEDKTFSFASREIGLERQIPRSQYLSGECFGRAVPSSSTSSMSSSHSTSGIKKFNAPSTAFRLQAPKQAPARAAPQTPTAVAVTNSPGASPAGTEDAAASGLTDVTNHPSHWAANWRKPQGRKNKTWDGDAYVSLQKDKLVMISEDGKIMGSILWKGQTLCSGFSTSIGGKEVELDVEVPASALPDIIGSEVFDKGPDVSEEPPALVVLPPKPEPVQRFNAPTNFYAKSAPLPKAKGPLHDPHAPDALVMKGPTKDHIKRYNKKNLAVVPVVIDPILARKMRPHQKEGVAFLYESVMGLRKHEGQGCILADEMGLGKTLQTITLIWTLLRQNIYAAPLPTLQKVLIVCPVSLINNWKNEFHKWLGRDRVGILTCDKNSSVVDLFGRSKVHEVLIIGYERLRTVVNKLADIYPPIGLIICDEGHRLKSANNKTTAAFKALHTRRRVILSGTPIQNDLGEFHAMADFCNPGLLDDYNVFRKVYETPILKSRAPDATAKEIELGEARTAQLLSVSKSFVLRRDATLLKNHLPPKTEFVVFVTPTSLQLDMFSKILTPKKLDDLIQSSTAESLALINILTKLSNSPILLKATADSVKEKSDNKNHSIQQSSVVEALQLLPERASIADMTLSGKITIVFMCILGLMTFLFVQNTSEKCVLVSHYTSTLNILEAYCKKMSYSYFRLDGQTPQAKRQEYVNAFNTGNQHHSFVFLLSSKAGGVGINLIGASRLFIIDSDWNPSHDLQAMARCHRDGQKRPVFIYRLLTTGAIDEKIYQRQVTKLALSDSLMGSGSTSSKSDSFTRKDLRDIFRIHPDTACNTHDLLECNCHDTAAVEESTLDDELMMNDDDDDEELPPVGFIFASDVKSKDLDAAEKAYLQKKKAGLAALGEWTHINCLKPSGGDVIQDDILRRIVETSKDTLPGISAPLRRSGDDEAEAPTGTAGSIRDIPGGTISYVFEKTAKTVLAEVGDT</sequence>
<keyword evidence="2" id="KW-0378">Hydrolase</keyword>
<reference evidence="7 8" key="1">
    <citation type="journal article" date="2020" name="ISME J.">
        <title>Uncovering the hidden diversity of litter-decomposition mechanisms in mushroom-forming fungi.</title>
        <authorList>
            <person name="Floudas D."/>
            <person name="Bentzer J."/>
            <person name="Ahren D."/>
            <person name="Johansson T."/>
            <person name="Persson P."/>
            <person name="Tunlid A."/>
        </authorList>
    </citation>
    <scope>NUCLEOTIDE SEQUENCE [LARGE SCALE GENOMIC DNA]</scope>
    <source>
        <strain evidence="7 8">CBS 101986</strain>
    </source>
</reference>
<dbReference type="CDD" id="cd18004">
    <property type="entry name" value="DEXHc_RAD54"/>
    <property type="match status" value="1"/>
</dbReference>
<organism evidence="7 8">
    <name type="scientific">Psilocybe cf. subviscida</name>
    <dbReference type="NCBI Taxonomy" id="2480587"/>
    <lineage>
        <taxon>Eukaryota</taxon>
        <taxon>Fungi</taxon>
        <taxon>Dikarya</taxon>
        <taxon>Basidiomycota</taxon>
        <taxon>Agaricomycotina</taxon>
        <taxon>Agaricomycetes</taxon>
        <taxon>Agaricomycetidae</taxon>
        <taxon>Agaricales</taxon>
        <taxon>Agaricineae</taxon>
        <taxon>Strophariaceae</taxon>
        <taxon>Psilocybe</taxon>
    </lineage>
</organism>
<dbReference type="SMART" id="SM00487">
    <property type="entry name" value="DEXDc"/>
    <property type="match status" value="1"/>
</dbReference>
<evidence type="ECO:0000313" key="7">
    <source>
        <dbReference type="EMBL" id="KAF5322757.1"/>
    </source>
</evidence>
<dbReference type="EMBL" id="JAACJJ010000028">
    <property type="protein sequence ID" value="KAF5322757.1"/>
    <property type="molecule type" value="Genomic_DNA"/>
</dbReference>
<dbReference type="GO" id="GO:0000724">
    <property type="term" value="P:double-strand break repair via homologous recombination"/>
    <property type="evidence" value="ECO:0007669"/>
    <property type="project" value="TreeGrafter"/>
</dbReference>
<feature type="domain" description="Helicase C-terminal" evidence="6">
    <location>
        <begin position="735"/>
        <end position="892"/>
    </location>
</feature>
<feature type="domain" description="Helicase ATP-binding" evidence="5">
    <location>
        <begin position="394"/>
        <end position="565"/>
    </location>
</feature>
<evidence type="ECO:0000259" key="6">
    <source>
        <dbReference type="PROSITE" id="PS51194"/>
    </source>
</evidence>
<comment type="caution">
    <text evidence="7">The sequence shown here is derived from an EMBL/GenBank/DDBJ whole genome shotgun (WGS) entry which is preliminary data.</text>
</comment>
<gene>
    <name evidence="7" type="ORF">D9619_001390</name>
</gene>
<dbReference type="InterPro" id="IPR049730">
    <property type="entry name" value="SNF2/RAD54-like_C"/>
</dbReference>
<dbReference type="InterPro" id="IPR001650">
    <property type="entry name" value="Helicase_C-like"/>
</dbReference>
<evidence type="ECO:0000259" key="5">
    <source>
        <dbReference type="PROSITE" id="PS51192"/>
    </source>
</evidence>
<dbReference type="Gene3D" id="3.40.50.300">
    <property type="entry name" value="P-loop containing nucleotide triphosphate hydrolases"/>
    <property type="match status" value="1"/>
</dbReference>
<dbReference type="OrthoDB" id="413460at2759"/>
<proteinExistence type="predicted"/>
<feature type="region of interest" description="Disordered" evidence="4">
    <location>
        <begin position="1"/>
        <end position="46"/>
    </location>
</feature>
<dbReference type="GO" id="GO:0015616">
    <property type="term" value="F:DNA translocase activity"/>
    <property type="evidence" value="ECO:0007669"/>
    <property type="project" value="TreeGrafter"/>
</dbReference>
<dbReference type="PROSITE" id="PS51194">
    <property type="entry name" value="HELICASE_CTER"/>
    <property type="match status" value="1"/>
</dbReference>
<feature type="region of interest" description="Disordered" evidence="4">
    <location>
        <begin position="163"/>
        <end position="222"/>
    </location>
</feature>
<dbReference type="InterPro" id="IPR027417">
    <property type="entry name" value="P-loop_NTPase"/>
</dbReference>
<accession>A0A8H5BG68</accession>
<evidence type="ECO:0000256" key="3">
    <source>
        <dbReference type="ARBA" id="ARBA00022840"/>
    </source>
</evidence>
<dbReference type="Pfam" id="PF00271">
    <property type="entry name" value="Helicase_C"/>
    <property type="match status" value="1"/>
</dbReference>
<dbReference type="GO" id="GO:0005634">
    <property type="term" value="C:nucleus"/>
    <property type="evidence" value="ECO:0007669"/>
    <property type="project" value="TreeGrafter"/>
</dbReference>
<dbReference type="GO" id="GO:0005524">
    <property type="term" value="F:ATP binding"/>
    <property type="evidence" value="ECO:0007669"/>
    <property type="project" value="InterPro"/>
</dbReference>
<keyword evidence="3" id="KW-0067">ATP-binding</keyword>
<dbReference type="PANTHER" id="PTHR45629">
    <property type="entry name" value="SNF2/RAD54 FAMILY MEMBER"/>
    <property type="match status" value="1"/>
</dbReference>
<feature type="compositionally biased region" description="Low complexity" evidence="4">
    <location>
        <begin position="163"/>
        <end position="180"/>
    </location>
</feature>
<dbReference type="InterPro" id="IPR050496">
    <property type="entry name" value="SNF2_RAD54_helicase_repair"/>
</dbReference>
<dbReference type="InterPro" id="IPR000330">
    <property type="entry name" value="SNF2_N"/>
</dbReference>
<feature type="compositionally biased region" description="Polar residues" evidence="4">
    <location>
        <begin position="1"/>
        <end position="10"/>
    </location>
</feature>
<evidence type="ECO:0000256" key="4">
    <source>
        <dbReference type="SAM" id="MobiDB-lite"/>
    </source>
</evidence>
<dbReference type="InterPro" id="IPR038718">
    <property type="entry name" value="SNF2-like_sf"/>
</dbReference>
<dbReference type="AlphaFoldDB" id="A0A8H5BG68"/>
<evidence type="ECO:0000256" key="2">
    <source>
        <dbReference type="ARBA" id="ARBA00022801"/>
    </source>
</evidence>
<dbReference type="Gene3D" id="1.20.120.850">
    <property type="entry name" value="SWI2/SNF2 ATPases, N-terminal domain"/>
    <property type="match status" value="1"/>
</dbReference>
<keyword evidence="1" id="KW-0547">Nucleotide-binding</keyword>
<dbReference type="GO" id="GO:0007131">
    <property type="term" value="P:reciprocal meiotic recombination"/>
    <property type="evidence" value="ECO:0007669"/>
    <property type="project" value="TreeGrafter"/>
</dbReference>
<name>A0A8H5BG68_9AGAR</name>
<dbReference type="Proteomes" id="UP000567179">
    <property type="component" value="Unassembled WGS sequence"/>
</dbReference>
<feature type="region of interest" description="Disordered" evidence="4">
    <location>
        <begin position="1013"/>
        <end position="1036"/>
    </location>
</feature>
<dbReference type="Pfam" id="PF00176">
    <property type="entry name" value="SNF2-rel_dom"/>
    <property type="match status" value="1"/>
</dbReference>
<dbReference type="SUPFAM" id="SSF52540">
    <property type="entry name" value="P-loop containing nucleoside triphosphate hydrolases"/>
    <property type="match status" value="2"/>
</dbReference>
<evidence type="ECO:0008006" key="9">
    <source>
        <dbReference type="Google" id="ProtNLM"/>
    </source>
</evidence>
<dbReference type="FunFam" id="3.40.50.10810:FF:000020">
    <property type="entry name" value="DNA repair and recombination protein RAD54B"/>
    <property type="match status" value="1"/>
</dbReference>
<feature type="compositionally biased region" description="Gly residues" evidence="4">
    <location>
        <begin position="35"/>
        <end position="45"/>
    </location>
</feature>
<keyword evidence="8" id="KW-1185">Reference proteome</keyword>
<evidence type="ECO:0000313" key="8">
    <source>
        <dbReference type="Proteomes" id="UP000567179"/>
    </source>
</evidence>
<evidence type="ECO:0000256" key="1">
    <source>
        <dbReference type="ARBA" id="ARBA00022741"/>
    </source>
</evidence>
<dbReference type="PROSITE" id="PS51192">
    <property type="entry name" value="HELICASE_ATP_BIND_1"/>
    <property type="match status" value="1"/>
</dbReference>
<dbReference type="CDD" id="cd18793">
    <property type="entry name" value="SF2_C_SNF"/>
    <property type="match status" value="1"/>
</dbReference>
<dbReference type="InterPro" id="IPR014001">
    <property type="entry name" value="Helicase_ATP-bd"/>
</dbReference>